<proteinExistence type="inferred from homology"/>
<dbReference type="GO" id="GO:0015074">
    <property type="term" value="P:DNA integration"/>
    <property type="evidence" value="ECO:0007669"/>
    <property type="project" value="UniProtKB-KW"/>
</dbReference>
<keyword evidence="2" id="KW-0229">DNA integration</keyword>
<evidence type="ECO:0000256" key="3">
    <source>
        <dbReference type="ARBA" id="ARBA00023125"/>
    </source>
</evidence>
<dbReference type="Gene3D" id="1.10.150.130">
    <property type="match status" value="1"/>
</dbReference>
<dbReference type="RefSeq" id="WP_002717291.1">
    <property type="nucleotide sequence ID" value="NZ_UFSI01000001.1"/>
</dbReference>
<keyword evidence="4" id="KW-0233">DNA recombination</keyword>
<dbReference type="OrthoDB" id="9784724at2"/>
<dbReference type="InterPro" id="IPR010998">
    <property type="entry name" value="Integrase_recombinase_N"/>
</dbReference>
<dbReference type="GO" id="GO:0003677">
    <property type="term" value="F:DNA binding"/>
    <property type="evidence" value="ECO:0007669"/>
    <property type="project" value="UniProtKB-UniRule"/>
</dbReference>
<dbReference type="AlphaFoldDB" id="A0A380WBX1"/>
<keyword evidence="3 5" id="KW-0238">DNA-binding</keyword>
<feature type="domain" description="Tyr recombinase" evidence="6">
    <location>
        <begin position="298"/>
        <end position="495"/>
    </location>
</feature>
<name>A0A380WBX1_AFIFE</name>
<dbReference type="Proteomes" id="UP000254343">
    <property type="component" value="Unassembled WGS sequence"/>
</dbReference>
<reference evidence="8 9" key="1">
    <citation type="submission" date="2018-06" db="EMBL/GenBank/DDBJ databases">
        <authorList>
            <consortium name="Pathogen Informatics"/>
            <person name="Doyle S."/>
        </authorList>
    </citation>
    <scope>NUCLEOTIDE SEQUENCE [LARGE SCALE GENOMIC DNA]</scope>
    <source>
        <strain evidence="8 9">NCTC12722</strain>
    </source>
</reference>
<evidence type="ECO:0000256" key="4">
    <source>
        <dbReference type="ARBA" id="ARBA00023172"/>
    </source>
</evidence>
<dbReference type="Pfam" id="PF00589">
    <property type="entry name" value="Phage_integrase"/>
    <property type="match status" value="1"/>
</dbReference>
<evidence type="ECO:0000259" key="7">
    <source>
        <dbReference type="PROSITE" id="PS51900"/>
    </source>
</evidence>
<dbReference type="PROSITE" id="PS51898">
    <property type="entry name" value="TYR_RECOMBINASE"/>
    <property type="match status" value="1"/>
</dbReference>
<dbReference type="PANTHER" id="PTHR30349">
    <property type="entry name" value="PHAGE INTEGRASE-RELATED"/>
    <property type="match status" value="1"/>
</dbReference>
<gene>
    <name evidence="8" type="ORF">NCTC12722_03696</name>
</gene>
<evidence type="ECO:0000259" key="6">
    <source>
        <dbReference type="PROSITE" id="PS51898"/>
    </source>
</evidence>
<evidence type="ECO:0000256" key="1">
    <source>
        <dbReference type="ARBA" id="ARBA00008857"/>
    </source>
</evidence>
<dbReference type="InterPro" id="IPR050090">
    <property type="entry name" value="Tyrosine_recombinase_XerCD"/>
</dbReference>
<comment type="similarity">
    <text evidence="1">Belongs to the 'phage' integrase family.</text>
</comment>
<dbReference type="PROSITE" id="PS51900">
    <property type="entry name" value="CB"/>
    <property type="match status" value="1"/>
</dbReference>
<dbReference type="InterPro" id="IPR011010">
    <property type="entry name" value="DNA_brk_join_enz"/>
</dbReference>
<feature type="domain" description="Core-binding (CB)" evidence="7">
    <location>
        <begin position="189"/>
        <end position="275"/>
    </location>
</feature>
<evidence type="ECO:0000313" key="8">
    <source>
        <dbReference type="EMBL" id="SUU86468.1"/>
    </source>
</evidence>
<dbReference type="PANTHER" id="PTHR30349:SF41">
    <property type="entry name" value="INTEGRASE_RECOMBINASE PROTEIN MJ0367-RELATED"/>
    <property type="match status" value="1"/>
</dbReference>
<dbReference type="EMBL" id="UIGB01000001">
    <property type="protein sequence ID" value="SUU86468.1"/>
    <property type="molecule type" value="Genomic_DNA"/>
</dbReference>
<dbReference type="InterPro" id="IPR044068">
    <property type="entry name" value="CB"/>
</dbReference>
<dbReference type="SUPFAM" id="SSF56349">
    <property type="entry name" value="DNA breaking-rejoining enzymes"/>
    <property type="match status" value="1"/>
</dbReference>
<dbReference type="InterPro" id="IPR013762">
    <property type="entry name" value="Integrase-like_cat_sf"/>
</dbReference>
<dbReference type="InterPro" id="IPR046668">
    <property type="entry name" value="DUF6538"/>
</dbReference>
<sequence length="511" mass="57015">MVLAMSRPAKHPKTGTYLFRKRVPRHLQQLVGSREIKRSLGTKNPNEAKRLYLEAAEAVEREWTLLQAAPVALSHKEIIRLAGVAYGDIVGIHPDNPGPASVWKQHIRISEEARTKGKLEQWVGPYVDALLVKEQIKTTPECRREIIEETDHAIVQAARQRLKEAQGDYSPDPKANRFPKQKSAEVGGVTITALFKSWQTAHVADGLSPTTATKRKPIVKDFIAFLGHDDAARVTRNDATRWRDHLRQTRKPPLSAKTVRDTYFAALRAIFARAVDDANLTENPFLGARVRLPKRTQERERGLSDAEAQLILTKASSALTNPGKASGHLVQARRWVPWLCAYTGARVGEIAQLRKEDVRQDGDIHYIRITPEAGTVKTKQYRDVPLHPHLIKQGFLLFVAKCPKGPLFYSRSALKKGEAPWTNVSGKLSKWARQDVGVTDPRVQPNHGWRHRFKTIGNDAGIGERVLDAICGHAPKTAGASYGDVTLRAKADGLAKFPVQGATKNQRRKHP</sequence>
<evidence type="ECO:0000256" key="5">
    <source>
        <dbReference type="PROSITE-ProRule" id="PRU01248"/>
    </source>
</evidence>
<evidence type="ECO:0000313" key="9">
    <source>
        <dbReference type="Proteomes" id="UP000254343"/>
    </source>
</evidence>
<organism evidence="8 9">
    <name type="scientific">Afipia felis</name>
    <name type="common">Cat scratch disease bacillus</name>
    <dbReference type="NCBI Taxonomy" id="1035"/>
    <lineage>
        <taxon>Bacteria</taxon>
        <taxon>Pseudomonadati</taxon>
        <taxon>Pseudomonadota</taxon>
        <taxon>Alphaproteobacteria</taxon>
        <taxon>Hyphomicrobiales</taxon>
        <taxon>Nitrobacteraceae</taxon>
        <taxon>Afipia</taxon>
    </lineage>
</organism>
<dbReference type="Pfam" id="PF20172">
    <property type="entry name" value="DUF6538"/>
    <property type="match status" value="1"/>
</dbReference>
<dbReference type="InterPro" id="IPR002104">
    <property type="entry name" value="Integrase_catalytic"/>
</dbReference>
<accession>A0A380WBX1</accession>
<evidence type="ECO:0000256" key="2">
    <source>
        <dbReference type="ARBA" id="ARBA00022908"/>
    </source>
</evidence>
<dbReference type="GO" id="GO:0006310">
    <property type="term" value="P:DNA recombination"/>
    <property type="evidence" value="ECO:0007669"/>
    <property type="project" value="UniProtKB-KW"/>
</dbReference>
<dbReference type="Gene3D" id="1.10.443.10">
    <property type="entry name" value="Intergrase catalytic core"/>
    <property type="match status" value="1"/>
</dbReference>
<protein>
    <submittedName>
        <fullName evidence="8">Site-specific tyrosine recombinase XerC</fullName>
    </submittedName>
</protein>